<dbReference type="HOGENOM" id="CLU_2373303_0_0_1"/>
<evidence type="ECO:0000313" key="2">
    <source>
        <dbReference type="EMBL" id="KFG25740.1"/>
    </source>
</evidence>
<keyword evidence="3" id="KW-1185">Reference proteome</keyword>
<protein>
    <recommendedName>
        <fullName evidence="4">Homeobox domain-containing protein</fullName>
    </recommendedName>
</protein>
<sequence>MEEMQGRARGRNSELSSGQIEQLDAYFYRHDIKLTKKNLKIVSKALNIPHKRIVEYVNYRQKESRESSHEDYMKMMQTLGDINVQIKEIWKRFDSSYK</sequence>
<dbReference type="EMBL" id="JH604637">
    <property type="protein sequence ID" value="EHY64879.1"/>
    <property type="molecule type" value="Genomic_DNA"/>
</dbReference>
<accession>A0A086J0S2</accession>
<gene>
    <name evidence="1" type="ORF">NERG_01935</name>
    <name evidence="2" type="ORF">NESG_01724</name>
</gene>
<reference evidence="2 3" key="3">
    <citation type="journal article" date="2014" name="Genome Announc.">
        <title>Genome Sequence of the Microsporidian Species Nematocida sp1 Strain ERTm6 (ATCC PRA-372).</title>
        <authorList>
            <person name="Bakowski M.A."/>
            <person name="Priest M."/>
            <person name="Young S."/>
            <person name="Cuomo C.A."/>
            <person name="Troemel E.R."/>
        </authorList>
    </citation>
    <scope>NUCLEOTIDE SEQUENCE [LARGE SCALE GENOMIC DNA]</scope>
    <source>
        <strain evidence="2 3">ERTm6</strain>
    </source>
</reference>
<reference evidence="1" key="1">
    <citation type="submission" date="2011-03" db="EMBL/GenBank/DDBJ databases">
        <title>The Genome Sequence of Nematocida sp1 strain ERTm2.</title>
        <authorList>
            <consortium name="The Broad Institute Genome Sequencing Platform"/>
            <consortium name="The Broad Institute Genome Sequencing Center for Infectious Disease"/>
            <person name="Cuomo C."/>
            <person name="Troemel E."/>
            <person name="Young S.K."/>
            <person name="Zeng Q."/>
            <person name="Gargeya S."/>
            <person name="Fitzgerald M."/>
            <person name="Haas B."/>
            <person name="Abouelleil A."/>
            <person name="Alvarado L."/>
            <person name="Arachchi H.M."/>
            <person name="Berlin A."/>
            <person name="Brown A."/>
            <person name="Chapman S.B."/>
            <person name="Chen Z."/>
            <person name="Dunbar C."/>
            <person name="Freedman E."/>
            <person name="Gearin G."/>
            <person name="Gellesch M."/>
            <person name="Goldberg J."/>
            <person name="Griggs A."/>
            <person name="Gujja S."/>
            <person name="Heilman E.R."/>
            <person name="Heiman D."/>
            <person name="Howarth C."/>
            <person name="Larson L."/>
            <person name="Lui A."/>
            <person name="MacDonald P.J.P."/>
            <person name="Mehta T."/>
            <person name="Montmayeur A."/>
            <person name="Murphy C."/>
            <person name="Neiman D."/>
            <person name="Pearson M."/>
            <person name="Priest M."/>
            <person name="Roberts A."/>
            <person name="Saif S."/>
            <person name="Shea T."/>
            <person name="Shenoy N."/>
            <person name="Sisk P."/>
            <person name="Stolte C."/>
            <person name="Sykes S."/>
            <person name="White J."/>
            <person name="Yandava C."/>
            <person name="Wortman J."/>
            <person name="Nusbaum C."/>
            <person name="Birren B."/>
        </authorList>
    </citation>
    <scope>NUCLEOTIDE SEQUENCE</scope>
    <source>
        <strain evidence="1">ERTm2</strain>
    </source>
</reference>
<dbReference type="OrthoDB" id="2186928at2759"/>
<reference evidence="2" key="2">
    <citation type="submission" date="2012-10" db="EMBL/GenBank/DDBJ databases">
        <authorList>
            <consortium name="The Broad Institute Genome Sequencing Platform"/>
            <consortium name="The Broad Institute Genome Sequencing Center for Infectious Disease"/>
            <person name="Cuomo C."/>
            <person name="Troemel E."/>
            <person name="Walker B."/>
            <person name="Young S.K."/>
            <person name="Zeng Q."/>
            <person name="Gargeya S."/>
            <person name="Fitzgerald M."/>
            <person name="Haas B."/>
            <person name="Abouelleil A."/>
            <person name="Alvarado L."/>
            <person name="Arachchi H.M."/>
            <person name="Berlin A.M."/>
            <person name="Chapman S.B."/>
            <person name="Goldberg J."/>
            <person name="Griggs A."/>
            <person name="Gujja S."/>
            <person name="Hansen M."/>
            <person name="Howarth C."/>
            <person name="Imamovic A."/>
            <person name="Larimer J."/>
            <person name="McCowan C."/>
            <person name="Murphy C."/>
            <person name="Neiman D."/>
            <person name="Pearson M."/>
            <person name="Priest M."/>
            <person name="Roberts A."/>
            <person name="Saif S."/>
            <person name="Shea T."/>
            <person name="Sisk P."/>
            <person name="Sykes S."/>
            <person name="Wortman J."/>
            <person name="Nusbaum C."/>
            <person name="Birren B."/>
        </authorList>
    </citation>
    <scope>NUCLEOTIDE SEQUENCE</scope>
    <source>
        <strain evidence="2">ERTm6</strain>
    </source>
</reference>
<proteinExistence type="predicted"/>
<dbReference type="Proteomes" id="UP000005622">
    <property type="component" value="Unassembled WGS sequence"/>
</dbReference>
<dbReference type="EMBL" id="AKIJ01000004">
    <property type="protein sequence ID" value="KFG25740.1"/>
    <property type="molecule type" value="Genomic_DNA"/>
</dbReference>
<dbReference type="Proteomes" id="UP000054524">
    <property type="component" value="Unassembled WGS sequence"/>
</dbReference>
<accession>H8ZEB4</accession>
<evidence type="ECO:0000313" key="3">
    <source>
        <dbReference type="Proteomes" id="UP000054524"/>
    </source>
</evidence>
<dbReference type="AlphaFoldDB" id="H8ZEB4"/>
<evidence type="ECO:0000313" key="1">
    <source>
        <dbReference type="EMBL" id="EHY64879.1"/>
    </source>
</evidence>
<name>H8ZEB4_NEMA1</name>
<organism evidence="1">
    <name type="scientific">Nematocida ausubeli (strain ATCC PRA-371 / ERTm2)</name>
    <name type="common">Nematode killer fungus</name>
    <dbReference type="NCBI Taxonomy" id="1913371"/>
    <lineage>
        <taxon>Eukaryota</taxon>
        <taxon>Fungi</taxon>
        <taxon>Fungi incertae sedis</taxon>
        <taxon>Microsporidia</taxon>
        <taxon>Nematocida</taxon>
    </lineage>
</organism>
<evidence type="ECO:0008006" key="4">
    <source>
        <dbReference type="Google" id="ProtNLM"/>
    </source>
</evidence>